<evidence type="ECO:0000313" key="2">
    <source>
        <dbReference type="EMBL" id="MES5148900.1"/>
    </source>
</evidence>
<protein>
    <submittedName>
        <fullName evidence="2">Uncharacterized protein</fullName>
    </submittedName>
</protein>
<name>A0ABV2B6L6_9LACO</name>
<keyword evidence="3" id="KW-1185">Reference proteome</keyword>
<accession>A0ABV2B6L6</accession>
<evidence type="ECO:0000313" key="3">
    <source>
        <dbReference type="Proteomes" id="UP001434419"/>
    </source>
</evidence>
<proteinExistence type="predicted"/>
<dbReference type="RefSeq" id="WP_005728693.1">
    <property type="nucleotide sequence ID" value="NZ_CAZZQD010000001.1"/>
</dbReference>
<comment type="caution">
    <text evidence="2">The sequence shown here is derived from an EMBL/GenBank/DDBJ whole genome shotgun (WGS) entry which is preliminary data.</text>
</comment>
<reference evidence="2" key="1">
    <citation type="submission" date="2024-06" db="EMBL/GenBank/DDBJ databases">
        <title>Vaginal Lactobacillus fatty acid response mechanisms reveal a metabolite-targeted strategy for bacterial vaginosis treatment.</title>
        <authorList>
            <person name="Zhu M."/>
            <person name="Blainey P.C."/>
            <person name="Bloom S.M."/>
            <person name="Kwon D.S."/>
        </authorList>
    </citation>
    <scope>NUCLEOTIDE SEQUENCE</scope>
    <source>
        <strain evidence="2">194_F1_1</strain>
    </source>
</reference>
<evidence type="ECO:0000256" key="1">
    <source>
        <dbReference type="SAM" id="MobiDB-lite"/>
    </source>
</evidence>
<dbReference type="EMBL" id="JBETVU010000012">
    <property type="protein sequence ID" value="MES5148900.1"/>
    <property type="molecule type" value="Genomic_DNA"/>
</dbReference>
<feature type="region of interest" description="Disordered" evidence="1">
    <location>
        <begin position="58"/>
        <end position="80"/>
    </location>
</feature>
<gene>
    <name evidence="2" type="ORF">ABVC42_03000</name>
</gene>
<dbReference type="Proteomes" id="UP001434419">
    <property type="component" value="Unassembled WGS sequence"/>
</dbReference>
<sequence>MTEDKIFDEFNQLIKDLTDDLIRDTDDPYSDSVDTALTKVISARRSYKWKKANDQRIADFKKQNPNEDPGNAKVEISSEY</sequence>
<organism evidence="2 3">
    <name type="scientific">Lactobacillus crispatus</name>
    <dbReference type="NCBI Taxonomy" id="47770"/>
    <lineage>
        <taxon>Bacteria</taxon>
        <taxon>Bacillati</taxon>
        <taxon>Bacillota</taxon>
        <taxon>Bacilli</taxon>
        <taxon>Lactobacillales</taxon>
        <taxon>Lactobacillaceae</taxon>
        <taxon>Lactobacillus</taxon>
    </lineage>
</organism>